<evidence type="ECO:0000256" key="6">
    <source>
        <dbReference type="SAM" id="MobiDB-lite"/>
    </source>
</evidence>
<dbReference type="SFLD" id="SFLDS00029">
    <property type="entry name" value="Radical_SAM"/>
    <property type="match status" value="1"/>
</dbReference>
<comment type="caution">
    <text evidence="8">The sequence shown here is derived from an EMBL/GenBank/DDBJ whole genome shotgun (WGS) entry which is preliminary data.</text>
</comment>
<sequence length="353" mass="39540">METAQPSCGTVGREGTPPPDRYRTIQIHPTLRCNLSCLHCYSSSAPHHRDALSLDGLKNFLVNAYEEGFNAIAVSGGEPFLYRDLEALLAFTREVGYRNTLASNGMLLGSERAQRILEYVDLIALSVDGPPDLHDYIRGQKGAFDKMLHGAELLRTMQKPFGFIHTVTPQSWESLLWLGTFAEAQGAKLLQLHPLEMHGRANETLAESALDNTLYHQIFILANYLRSKYADRMFVQLDLLHREYLREFPQAVSAFARGCSKNGRVSDLFDTLVVDETGRISPVAYGFAPELSMGYLTNFNAHTFSAFLQNKVPIIESIFGTALHKICTDEERDVINWNELVIAESKASHRLCA</sequence>
<keyword evidence="3" id="KW-0479">Metal-binding</keyword>
<dbReference type="InterPro" id="IPR007197">
    <property type="entry name" value="rSAM"/>
</dbReference>
<dbReference type="PANTHER" id="PTHR11228:SF7">
    <property type="entry name" value="PQQA PEPTIDE CYCLASE"/>
    <property type="match status" value="1"/>
</dbReference>
<feature type="domain" description="Radical SAM core" evidence="7">
    <location>
        <begin position="17"/>
        <end position="223"/>
    </location>
</feature>
<evidence type="ECO:0000256" key="1">
    <source>
        <dbReference type="ARBA" id="ARBA00001966"/>
    </source>
</evidence>
<keyword evidence="2" id="KW-0949">S-adenosyl-L-methionine</keyword>
<dbReference type="GO" id="GO:0003824">
    <property type="term" value="F:catalytic activity"/>
    <property type="evidence" value="ECO:0007669"/>
    <property type="project" value="InterPro"/>
</dbReference>
<evidence type="ECO:0000259" key="7">
    <source>
        <dbReference type="PROSITE" id="PS51918"/>
    </source>
</evidence>
<dbReference type="Proteomes" id="UP000479293">
    <property type="component" value="Unassembled WGS sequence"/>
</dbReference>
<protein>
    <submittedName>
        <fullName evidence="8">Radical SAM protein</fullName>
    </submittedName>
</protein>
<dbReference type="AlphaFoldDB" id="A0A7C9FZP7"/>
<evidence type="ECO:0000256" key="3">
    <source>
        <dbReference type="ARBA" id="ARBA00022723"/>
    </source>
</evidence>
<dbReference type="InterPro" id="IPR050377">
    <property type="entry name" value="Radical_SAM_PqqE_MftC-like"/>
</dbReference>
<dbReference type="SFLD" id="SFLDG01067">
    <property type="entry name" value="SPASM/twitch_domain_containing"/>
    <property type="match status" value="1"/>
</dbReference>
<dbReference type="InterPro" id="IPR058240">
    <property type="entry name" value="rSAM_sf"/>
</dbReference>
<reference evidence="8 9" key="1">
    <citation type="submission" date="2019-10" db="EMBL/GenBank/DDBJ databases">
        <title>Draft Genome Sequence of Cytophagaceae sp. SJW1-29.</title>
        <authorList>
            <person name="Choi A."/>
        </authorList>
    </citation>
    <scope>NUCLEOTIDE SEQUENCE [LARGE SCALE GENOMIC DNA]</scope>
    <source>
        <strain evidence="8 9">SJW1-29</strain>
    </source>
</reference>
<organism evidence="8 9">
    <name type="scientific">Salmonirosea aquatica</name>
    <dbReference type="NCBI Taxonomy" id="2654236"/>
    <lineage>
        <taxon>Bacteria</taxon>
        <taxon>Pseudomonadati</taxon>
        <taxon>Bacteroidota</taxon>
        <taxon>Cytophagia</taxon>
        <taxon>Cytophagales</taxon>
        <taxon>Spirosomataceae</taxon>
        <taxon>Salmonirosea</taxon>
    </lineage>
</organism>
<dbReference type="Gene3D" id="3.20.20.70">
    <property type="entry name" value="Aldolase class I"/>
    <property type="match status" value="1"/>
</dbReference>
<evidence type="ECO:0000313" key="8">
    <source>
        <dbReference type="EMBL" id="MPR35548.1"/>
    </source>
</evidence>
<dbReference type="GO" id="GO:0051536">
    <property type="term" value="F:iron-sulfur cluster binding"/>
    <property type="evidence" value="ECO:0007669"/>
    <property type="project" value="UniProtKB-KW"/>
</dbReference>
<dbReference type="PROSITE" id="PS51918">
    <property type="entry name" value="RADICAL_SAM"/>
    <property type="match status" value="1"/>
</dbReference>
<accession>A0A7C9FZP7</accession>
<dbReference type="SUPFAM" id="SSF102114">
    <property type="entry name" value="Radical SAM enzymes"/>
    <property type="match status" value="1"/>
</dbReference>
<keyword evidence="5" id="KW-0411">Iron-sulfur</keyword>
<dbReference type="EMBL" id="WHLY01000002">
    <property type="protein sequence ID" value="MPR35548.1"/>
    <property type="molecule type" value="Genomic_DNA"/>
</dbReference>
<dbReference type="PANTHER" id="PTHR11228">
    <property type="entry name" value="RADICAL SAM DOMAIN PROTEIN"/>
    <property type="match status" value="1"/>
</dbReference>
<dbReference type="Pfam" id="PF04055">
    <property type="entry name" value="Radical_SAM"/>
    <property type="match status" value="1"/>
</dbReference>
<proteinExistence type="predicted"/>
<dbReference type="InterPro" id="IPR013785">
    <property type="entry name" value="Aldolase_TIM"/>
</dbReference>
<dbReference type="GO" id="GO:0046872">
    <property type="term" value="F:metal ion binding"/>
    <property type="evidence" value="ECO:0007669"/>
    <property type="project" value="UniProtKB-KW"/>
</dbReference>
<keyword evidence="4" id="KW-0408">Iron</keyword>
<evidence type="ECO:0000256" key="2">
    <source>
        <dbReference type="ARBA" id="ARBA00022691"/>
    </source>
</evidence>
<evidence type="ECO:0000256" key="5">
    <source>
        <dbReference type="ARBA" id="ARBA00023014"/>
    </source>
</evidence>
<keyword evidence="9" id="KW-1185">Reference proteome</keyword>
<feature type="region of interest" description="Disordered" evidence="6">
    <location>
        <begin position="1"/>
        <end position="21"/>
    </location>
</feature>
<name>A0A7C9FZP7_9BACT</name>
<dbReference type="CDD" id="cd01335">
    <property type="entry name" value="Radical_SAM"/>
    <property type="match status" value="1"/>
</dbReference>
<evidence type="ECO:0000313" key="9">
    <source>
        <dbReference type="Proteomes" id="UP000479293"/>
    </source>
</evidence>
<evidence type="ECO:0000256" key="4">
    <source>
        <dbReference type="ARBA" id="ARBA00023004"/>
    </source>
</evidence>
<dbReference type="RefSeq" id="WP_152762703.1">
    <property type="nucleotide sequence ID" value="NZ_WHLY01000002.1"/>
</dbReference>
<comment type="cofactor">
    <cofactor evidence="1">
        <name>[4Fe-4S] cluster</name>
        <dbReference type="ChEBI" id="CHEBI:49883"/>
    </cofactor>
</comment>
<gene>
    <name evidence="8" type="ORF">GBK04_19890</name>
</gene>